<dbReference type="RefSeq" id="WP_047252433.1">
    <property type="nucleotide sequence ID" value="NZ_CP011545.1"/>
</dbReference>
<name>A0A0G3H3M6_9CORY</name>
<protein>
    <submittedName>
        <fullName evidence="1">Uncharacterized protein</fullName>
    </submittedName>
</protein>
<reference evidence="2" key="2">
    <citation type="submission" date="2015-05" db="EMBL/GenBank/DDBJ databases">
        <title>Complete genome sequence of Corynebacterium testudinoris DSM 44614, recovered from necrotic lesions in the mouth of a tortoise.</title>
        <authorList>
            <person name="Ruckert C."/>
            <person name="Albersmeier A."/>
            <person name="Winkler A."/>
            <person name="Tauch A."/>
        </authorList>
    </citation>
    <scope>NUCLEOTIDE SEQUENCE [LARGE SCALE GENOMIC DNA]</scope>
    <source>
        <strain evidence="2">DSM 44614</strain>
    </source>
</reference>
<dbReference type="EMBL" id="CP011545">
    <property type="protein sequence ID" value="AKK08004.1"/>
    <property type="molecule type" value="Genomic_DNA"/>
</dbReference>
<dbReference type="OrthoDB" id="4413576at2"/>
<sequence length="92" mass="9945">MRAFDFDPDHARLLTTELFDAAVARPHTPTLPVEAPSPALDRFTDALSRALGGVEKQTHLVHEEALRLADVASVVIDAAVDTDADLARRLSS</sequence>
<reference evidence="1 2" key="1">
    <citation type="journal article" date="2015" name="Genome Announc.">
        <title>Complete Genome Sequence of the Type Strain Corynebacterium testudinoris DSM 44614, Recovered from Necrotic Lesions in the Mouth of a Tortoise.</title>
        <authorList>
            <person name="Ruckert C."/>
            <person name="Kriete M."/>
            <person name="Jaenicke S."/>
            <person name="Winkler A."/>
            <person name="Tauch A."/>
        </authorList>
    </citation>
    <scope>NUCLEOTIDE SEQUENCE [LARGE SCALE GENOMIC DNA]</scope>
    <source>
        <strain evidence="1 2">DSM 44614</strain>
    </source>
</reference>
<evidence type="ECO:0000313" key="2">
    <source>
        <dbReference type="Proteomes" id="UP000035540"/>
    </source>
</evidence>
<accession>A0A0G3H3M6</accession>
<dbReference type="Proteomes" id="UP000035540">
    <property type="component" value="Chromosome"/>
</dbReference>
<dbReference type="PATRIC" id="fig|136857.5.peg.540"/>
<dbReference type="STRING" id="136857.CTEST_02745"/>
<evidence type="ECO:0000313" key="1">
    <source>
        <dbReference type="EMBL" id="AKK08004.1"/>
    </source>
</evidence>
<gene>
    <name evidence="1" type="ORF">CTEST_02745</name>
</gene>
<dbReference type="AlphaFoldDB" id="A0A0G3H3M6"/>
<keyword evidence="2" id="KW-1185">Reference proteome</keyword>
<proteinExistence type="predicted"/>
<organism evidence="1 2">
    <name type="scientific">Corynebacterium testudinoris</name>
    <dbReference type="NCBI Taxonomy" id="136857"/>
    <lineage>
        <taxon>Bacteria</taxon>
        <taxon>Bacillati</taxon>
        <taxon>Actinomycetota</taxon>
        <taxon>Actinomycetes</taxon>
        <taxon>Mycobacteriales</taxon>
        <taxon>Corynebacteriaceae</taxon>
        <taxon>Corynebacterium</taxon>
    </lineage>
</organism>
<dbReference type="KEGG" id="cted:CTEST_02745"/>